<dbReference type="SUPFAM" id="SSF52799">
    <property type="entry name" value="(Phosphotyrosine protein) phosphatases II"/>
    <property type="match status" value="1"/>
</dbReference>
<feature type="domain" description="Dual specificity/tyrosine protein phosphatase N-terminal" evidence="1">
    <location>
        <begin position="82"/>
        <end position="157"/>
    </location>
</feature>
<evidence type="ECO:0000313" key="3">
    <source>
        <dbReference type="Proteomes" id="UP000249464"/>
    </source>
</evidence>
<sequence>MGRHPSRTPSIDADGDSLISLATTTTSRDLDEHEGALDAAGADQAGSSLFAQPIGPICAYGPRLAYTYFNSPVPRAEALNAVQDDVHFFTVDDQLLYLSFFQDSGPLNAACLYRFCLHVHTLLENEEYANKRIFLYSSEEPDKKANAALLIALYAVRTHFLSHVVPQQCVFAPSHDNAITARVDRRVDREEKIDYPPPPSPGWTSIQPMRAVGVCSGLVMNKGPRWRNRMDVPPPGWISLIVVLEKEGFWG</sequence>
<evidence type="ECO:0000259" key="1">
    <source>
        <dbReference type="Pfam" id="PF14671"/>
    </source>
</evidence>
<dbReference type="Pfam" id="PF14671">
    <property type="entry name" value="DSPn"/>
    <property type="match status" value="1"/>
</dbReference>
<reference evidence="2 3" key="1">
    <citation type="submission" date="2016-11" db="EMBL/GenBank/DDBJ databases">
        <authorList>
            <person name="Jaros S."/>
            <person name="Januszkiewicz K."/>
            <person name="Wedrychowicz H."/>
        </authorList>
    </citation>
    <scope>NUCLEOTIDE SEQUENCE [LARGE SCALE GENOMIC DNA]</scope>
</reference>
<proteinExistence type="predicted"/>
<dbReference type="Proteomes" id="UP000249464">
    <property type="component" value="Unassembled WGS sequence"/>
</dbReference>
<dbReference type="STRING" id="796604.A0A2X0PE43"/>
<dbReference type="AlphaFoldDB" id="A0A2X0PE43"/>
<dbReference type="InterPro" id="IPR029021">
    <property type="entry name" value="Prot-tyrosine_phosphatase-like"/>
</dbReference>
<gene>
    <name evidence="2" type="primary">BQ5605_C008g05219</name>
    <name evidence="2" type="ORF">BQ5605_C008G05219</name>
</gene>
<evidence type="ECO:0000313" key="2">
    <source>
        <dbReference type="EMBL" id="SGY79777.1"/>
    </source>
</evidence>
<organism evidence="2 3">
    <name type="scientific">Microbotryum silenes-dioicae</name>
    <dbReference type="NCBI Taxonomy" id="796604"/>
    <lineage>
        <taxon>Eukaryota</taxon>
        <taxon>Fungi</taxon>
        <taxon>Dikarya</taxon>
        <taxon>Basidiomycota</taxon>
        <taxon>Pucciniomycotina</taxon>
        <taxon>Microbotryomycetes</taxon>
        <taxon>Microbotryales</taxon>
        <taxon>Microbotryaceae</taxon>
        <taxon>Microbotryum</taxon>
    </lineage>
</organism>
<keyword evidence="3" id="KW-1185">Reference proteome</keyword>
<dbReference type="CDD" id="cd17657">
    <property type="entry name" value="CDC14_N"/>
    <property type="match status" value="1"/>
</dbReference>
<accession>A0A2X0PE43</accession>
<dbReference type="Gene3D" id="3.90.190.10">
    <property type="entry name" value="Protein tyrosine phosphatase superfamily"/>
    <property type="match status" value="1"/>
</dbReference>
<dbReference type="EMBL" id="FQNC01000048">
    <property type="protein sequence ID" value="SGY79777.1"/>
    <property type="molecule type" value="Genomic_DNA"/>
</dbReference>
<dbReference type="InterPro" id="IPR029260">
    <property type="entry name" value="DSPn"/>
</dbReference>
<name>A0A2X0PE43_9BASI</name>
<protein>
    <submittedName>
        <fullName evidence="2">BQ5605_C008g05219 protein</fullName>
    </submittedName>
</protein>